<evidence type="ECO:0000259" key="1">
    <source>
        <dbReference type="Pfam" id="PF04773"/>
    </source>
</evidence>
<evidence type="ECO:0000313" key="6">
    <source>
        <dbReference type="EMBL" id="VFR97135.1"/>
    </source>
</evidence>
<proteinExistence type="predicted"/>
<name>A0A484RXK9_9ZZZZ</name>
<dbReference type="EMBL" id="CAADII010000014">
    <property type="protein sequence ID" value="VFR53889.1"/>
    <property type="molecule type" value="Genomic_DNA"/>
</dbReference>
<dbReference type="EMBL" id="CAADIZ010000041">
    <property type="protein sequence ID" value="VFS27012.1"/>
    <property type="molecule type" value="Genomic_DNA"/>
</dbReference>
<dbReference type="InterPro" id="IPR012373">
    <property type="entry name" value="Ferrdict_sens_TM"/>
</dbReference>
<dbReference type="PIRSF" id="PIRSF018266">
    <property type="entry name" value="FecR"/>
    <property type="match status" value="1"/>
</dbReference>
<accession>A0A484RXK9</accession>
<dbReference type="Pfam" id="PF04773">
    <property type="entry name" value="FecR"/>
    <property type="match status" value="1"/>
</dbReference>
<protein>
    <submittedName>
        <fullName evidence="4">Sigma factor regulator VreR (Cytoplasmic membrane-localized) of trans-envelope signaling system</fullName>
    </submittedName>
</protein>
<dbReference type="InterPro" id="IPR032623">
    <property type="entry name" value="FecR_N"/>
</dbReference>
<evidence type="ECO:0000313" key="3">
    <source>
        <dbReference type="EMBL" id="VFR18792.1"/>
    </source>
</evidence>
<gene>
    <name evidence="3" type="ORF">AMP9_0427</name>
    <name evidence="4" type="ORF">BRI6_0428</name>
    <name evidence="5" type="ORF">BRI9_0484</name>
    <name evidence="6" type="ORF">IVO3_0483</name>
    <name evidence="7" type="ORF">RAN7_0424</name>
</gene>
<dbReference type="PANTHER" id="PTHR30273">
    <property type="entry name" value="PERIPLASMIC SIGNAL SENSOR AND SIGMA FACTOR ACTIVATOR FECR-RELATED"/>
    <property type="match status" value="1"/>
</dbReference>
<sequence>MTRFPSPPSDTDAERLRDEAERWWLRLRDVDFTRREAAALREWCARSPAHAHAWREVAQTWQALGPALAAMPAAGAPDMPRRRLFLGAAMAAGAAALVVHPPWQLFPSALDYLADFRTGTAEQREVALSDQLVVQMNTRTRINRLPDAGQAQSLELLAGEAELSVAGPVLLRAQAGLTRADRARLNVRYTGPEVCVTCLAGEAWVEQGGRRQALAAGEQLSYDRQGARAPVPADAAHVSAWRTGTLSFSGQTLAEVIEEINRYRPGRVLLRDSALAAQRVRMRFAITETDMALHMLRDLYGVRLTELPAGIVLLG</sequence>
<dbReference type="Gene3D" id="3.55.50.30">
    <property type="match status" value="1"/>
</dbReference>
<dbReference type="EMBL" id="CAADIP010000053">
    <property type="protein sequence ID" value="VFR97135.1"/>
    <property type="molecule type" value="Genomic_DNA"/>
</dbReference>
<evidence type="ECO:0000313" key="5">
    <source>
        <dbReference type="EMBL" id="VFR75328.1"/>
    </source>
</evidence>
<dbReference type="AlphaFoldDB" id="A0A484RXK9"/>
<dbReference type="GO" id="GO:0016989">
    <property type="term" value="F:sigma factor antagonist activity"/>
    <property type="evidence" value="ECO:0007669"/>
    <property type="project" value="TreeGrafter"/>
</dbReference>
<evidence type="ECO:0000313" key="7">
    <source>
        <dbReference type="EMBL" id="VFS27012.1"/>
    </source>
</evidence>
<feature type="domain" description="FecR protein" evidence="1">
    <location>
        <begin position="115"/>
        <end position="202"/>
    </location>
</feature>
<evidence type="ECO:0000259" key="2">
    <source>
        <dbReference type="Pfam" id="PF16220"/>
    </source>
</evidence>
<reference evidence="4" key="1">
    <citation type="submission" date="2019-03" db="EMBL/GenBank/DDBJ databases">
        <authorList>
            <person name="Danneels B."/>
        </authorList>
    </citation>
    <scope>NUCLEOTIDE SEQUENCE</scope>
</reference>
<dbReference type="EMBL" id="CAADHY010000013">
    <property type="protein sequence ID" value="VFR18792.1"/>
    <property type="molecule type" value="Genomic_DNA"/>
</dbReference>
<dbReference type="InterPro" id="IPR006860">
    <property type="entry name" value="FecR"/>
</dbReference>
<evidence type="ECO:0000313" key="4">
    <source>
        <dbReference type="EMBL" id="VFR53889.1"/>
    </source>
</evidence>
<dbReference type="PANTHER" id="PTHR30273:SF2">
    <property type="entry name" value="PROTEIN FECR"/>
    <property type="match status" value="1"/>
</dbReference>
<feature type="domain" description="FecR N-terminal" evidence="2">
    <location>
        <begin position="18"/>
        <end position="59"/>
    </location>
</feature>
<dbReference type="EMBL" id="CAADIK010000040">
    <property type="protein sequence ID" value="VFR75328.1"/>
    <property type="molecule type" value="Genomic_DNA"/>
</dbReference>
<organism evidence="4">
    <name type="scientific">plant metagenome</name>
    <dbReference type="NCBI Taxonomy" id="1297885"/>
    <lineage>
        <taxon>unclassified sequences</taxon>
        <taxon>metagenomes</taxon>
        <taxon>organismal metagenomes</taxon>
    </lineage>
</organism>
<dbReference type="Pfam" id="PF16220">
    <property type="entry name" value="DUF4880"/>
    <property type="match status" value="1"/>
</dbReference>
<dbReference type="Gene3D" id="2.60.120.1440">
    <property type="match status" value="1"/>
</dbReference>